<feature type="domain" description="DUF155" evidence="2">
    <location>
        <begin position="24"/>
        <end position="138"/>
    </location>
</feature>
<dbReference type="PANTHER" id="PTHR16255:SF16">
    <property type="entry name" value="PROTEIN RETARDED ROOT GROWTH, MITOCHONDRIAL"/>
    <property type="match status" value="1"/>
</dbReference>
<sequence length="459" mass="51410">MNTPGEDDGIEREKPQLVEDMQGGPDYIVLKSLDTDGIRLIGSVLGQSIALDYFVSQVDGLVEEFAGINRGMEKTGTFTMDKKKLLQLVGKANSNLADVILKVGLFERSEIAWRDAKYAQIYEYLREEYEVAQRFGNLDYKLKFVEHNIHFLQEVLQNRKSDFLEWCIIGLLTIENVISIYEILKDSNAVSQTISPICWTLGEKVITNCAFKLKPYLMQAVVSSGRTLDMYPQIVTSICQNQPESQEHIQSLVQAVENNLVVPKDAHEVTFRVEESEVGEINRSQVWKAARVNKSGVIDNENVQRVVDQCEKLTEALSEEERQDLGPTNILFEALNLPNYSGRVRTYGFGVSCFGGLMEVLSELAQAETEDIVGEPRVTSRNLCCAGVYHEGPLSNGLPMAGVTGYYTKSDSSYGFITFLKLEAPLSQGRLGQQLGMVFVETRLEKMDNITLKIGLLLD</sequence>
<evidence type="ECO:0000256" key="1">
    <source>
        <dbReference type="ARBA" id="ARBA00008306"/>
    </source>
</evidence>
<evidence type="ECO:0000259" key="2">
    <source>
        <dbReference type="Pfam" id="PF02582"/>
    </source>
</evidence>
<organism evidence="3 4">
    <name type="scientific">Vicia faba</name>
    <name type="common">Broad bean</name>
    <name type="synonym">Faba vulgaris</name>
    <dbReference type="NCBI Taxonomy" id="3906"/>
    <lineage>
        <taxon>Eukaryota</taxon>
        <taxon>Viridiplantae</taxon>
        <taxon>Streptophyta</taxon>
        <taxon>Embryophyta</taxon>
        <taxon>Tracheophyta</taxon>
        <taxon>Spermatophyta</taxon>
        <taxon>Magnoliopsida</taxon>
        <taxon>eudicotyledons</taxon>
        <taxon>Gunneridae</taxon>
        <taxon>Pentapetalae</taxon>
        <taxon>rosids</taxon>
        <taxon>fabids</taxon>
        <taxon>Fabales</taxon>
        <taxon>Fabaceae</taxon>
        <taxon>Papilionoideae</taxon>
        <taxon>50 kb inversion clade</taxon>
        <taxon>NPAAA clade</taxon>
        <taxon>Hologalegina</taxon>
        <taxon>IRL clade</taxon>
        <taxon>Fabeae</taxon>
        <taxon>Vicia</taxon>
    </lineage>
</organism>
<name>A0AAV0Z9M4_VICFA</name>
<evidence type="ECO:0000313" key="3">
    <source>
        <dbReference type="EMBL" id="CAI8593788.1"/>
    </source>
</evidence>
<dbReference type="EMBL" id="OX451735">
    <property type="protein sequence ID" value="CAI8593788.1"/>
    <property type="molecule type" value="Genomic_DNA"/>
</dbReference>
<accession>A0AAV0Z9M4</accession>
<reference evidence="3 4" key="1">
    <citation type="submission" date="2023-01" db="EMBL/GenBank/DDBJ databases">
        <authorList>
            <person name="Kreplak J."/>
        </authorList>
    </citation>
    <scope>NUCLEOTIDE SEQUENCE [LARGE SCALE GENOMIC DNA]</scope>
</reference>
<dbReference type="AlphaFoldDB" id="A0AAV0Z9M4"/>
<keyword evidence="4" id="KW-1185">Reference proteome</keyword>
<dbReference type="Pfam" id="PF02582">
    <property type="entry name" value="DUF155"/>
    <property type="match status" value="1"/>
</dbReference>
<dbReference type="PANTHER" id="PTHR16255">
    <property type="entry name" value="REQUIRED FOR MEIOTIC NUCLEAR DIVISION PROTEIN 1 HOMOLOG"/>
    <property type="match status" value="1"/>
</dbReference>
<protein>
    <recommendedName>
        <fullName evidence="2">DUF155 domain-containing protein</fullName>
    </recommendedName>
</protein>
<dbReference type="GO" id="GO:0005739">
    <property type="term" value="C:mitochondrion"/>
    <property type="evidence" value="ECO:0007669"/>
    <property type="project" value="UniProtKB-ARBA"/>
</dbReference>
<proteinExistence type="inferred from homology"/>
<comment type="similarity">
    <text evidence="1">Belongs to the RMD1/sif2 family.</text>
</comment>
<evidence type="ECO:0000313" key="4">
    <source>
        <dbReference type="Proteomes" id="UP001157006"/>
    </source>
</evidence>
<gene>
    <name evidence="3" type="ORF">VFH_I109080</name>
</gene>
<dbReference type="InterPro" id="IPR051624">
    <property type="entry name" value="RMD1/Sad1-interacting"/>
</dbReference>
<dbReference type="Proteomes" id="UP001157006">
    <property type="component" value="Chromosome 1S"/>
</dbReference>
<dbReference type="InterPro" id="IPR003734">
    <property type="entry name" value="DUF155"/>
</dbReference>